<proteinExistence type="predicted"/>
<organism evidence="1 2">
    <name type="scientific">Clostridium tepidum</name>
    <dbReference type="NCBI Taxonomy" id="1962263"/>
    <lineage>
        <taxon>Bacteria</taxon>
        <taxon>Bacillati</taxon>
        <taxon>Bacillota</taxon>
        <taxon>Clostridia</taxon>
        <taxon>Eubacteriales</taxon>
        <taxon>Clostridiaceae</taxon>
        <taxon>Clostridium</taxon>
    </lineage>
</organism>
<protein>
    <recommendedName>
        <fullName evidence="3">RiboL-PSP-HEPN domain-containing protein</fullName>
    </recommendedName>
</protein>
<dbReference type="RefSeq" id="WP_078025135.1">
    <property type="nucleotide sequence ID" value="NZ_MRAD01000015.1"/>
</dbReference>
<evidence type="ECO:0000313" key="2">
    <source>
        <dbReference type="Proteomes" id="UP000190206"/>
    </source>
</evidence>
<evidence type="ECO:0000313" key="1">
    <source>
        <dbReference type="EMBL" id="OOO61360.1"/>
    </source>
</evidence>
<name>A0ABX3L1X5_9CLOT</name>
<dbReference type="Proteomes" id="UP000190206">
    <property type="component" value="Unassembled WGS sequence"/>
</dbReference>
<dbReference type="EMBL" id="MRAD01000015">
    <property type="protein sequence ID" value="OOO61360.1"/>
    <property type="molecule type" value="Genomic_DNA"/>
</dbReference>
<sequence>MISTFYPMDDNIKAIQENEIKKISKIILNVPFKEGNFTHTDLFFGKLINELKIYLEREITVATTYYIALVQSTSISYEVMNYNAENAIFRISSFWEHLFQILNPYLEINLAPKKYFVQEQDESWSLTNNKVTSKESEIKKLKLNKKYLERNNFLKAVKKKFDADYLLREIINGANSNNQKRIREIRNEIIHQHFLSQSTVINHLSKNSKLFTINNSRIKHNELSNILEEGLKEQYIALEKTLKLIREDLAPSRKESNQKQFKFSKITCKCSPNQELIIPYEMIEKDKQSSNPQFKFSFCPNCLSDDIKIENVVIDTSQQKWEEIMSHYLFELHPKYFQNKINELDSISKR</sequence>
<gene>
    <name evidence="1" type="ORF">BS637_12495</name>
</gene>
<evidence type="ECO:0008006" key="3">
    <source>
        <dbReference type="Google" id="ProtNLM"/>
    </source>
</evidence>
<accession>A0ABX3L1X5</accession>
<keyword evidence="2" id="KW-1185">Reference proteome</keyword>
<reference evidence="1 2" key="1">
    <citation type="submission" date="2016-12" db="EMBL/GenBank/DDBJ databases">
        <title>Clostridium tepidum sp. nov., a close relative of Clostridium sporogenes and Clostridium botulinum Group I.</title>
        <authorList>
            <person name="Dobritsa A.P."/>
            <person name="Kutumbaka K."/>
            <person name="Werner K."/>
            <person name="Samadpour M."/>
        </authorList>
    </citation>
    <scope>NUCLEOTIDE SEQUENCE [LARGE SCALE GENOMIC DNA]</scope>
    <source>
        <strain evidence="1 2">PE</strain>
    </source>
</reference>
<comment type="caution">
    <text evidence="1">The sequence shown here is derived from an EMBL/GenBank/DDBJ whole genome shotgun (WGS) entry which is preliminary data.</text>
</comment>